<dbReference type="Gene3D" id="3.20.20.120">
    <property type="entry name" value="Enolase-like C-terminal domain"/>
    <property type="match status" value="2"/>
</dbReference>
<dbReference type="SUPFAM" id="SSF54826">
    <property type="entry name" value="Enolase N-terminal domain-like"/>
    <property type="match status" value="1"/>
</dbReference>
<dbReference type="InterPro" id="IPR036849">
    <property type="entry name" value="Enolase-like_C_sf"/>
</dbReference>
<name>A0A161Y0G2_DAUCS</name>
<dbReference type="SUPFAM" id="SSF51604">
    <property type="entry name" value="Enolase C-terminal domain-like"/>
    <property type="match status" value="2"/>
</dbReference>
<dbReference type="PANTHER" id="PTHR48073">
    <property type="entry name" value="O-SUCCINYLBENZOATE SYNTHASE-RELATED"/>
    <property type="match status" value="1"/>
</dbReference>
<dbReference type="Gramene" id="KZN02617">
    <property type="protein sequence ID" value="KZN02617"/>
    <property type="gene ID" value="DCAR_011371"/>
</dbReference>
<evidence type="ECO:0000259" key="7">
    <source>
        <dbReference type="SMART" id="SM00922"/>
    </source>
</evidence>
<dbReference type="SFLD" id="SFLDG00180">
    <property type="entry name" value="muconate_cycloisomerase"/>
    <property type="match status" value="1"/>
</dbReference>
<accession>A0A161Y0G2</accession>
<evidence type="ECO:0000256" key="3">
    <source>
        <dbReference type="ARBA" id="ARBA00022842"/>
    </source>
</evidence>
<dbReference type="Gene3D" id="3.30.390.10">
    <property type="entry name" value="Enolase-like, N-terminal domain"/>
    <property type="match status" value="1"/>
</dbReference>
<proteinExistence type="inferred from homology"/>
<comment type="similarity">
    <text evidence="1">Belongs to the mandelate racemase/muconate lactonizing enzyme family.</text>
</comment>
<feature type="active site" description="Proton acceptor; specific for (R)-substrate epimerization" evidence="5">
    <location>
        <position position="214"/>
    </location>
</feature>
<dbReference type="Pfam" id="PF13378">
    <property type="entry name" value="MR_MLE_C"/>
    <property type="match status" value="2"/>
</dbReference>
<evidence type="ECO:0000256" key="5">
    <source>
        <dbReference type="PIRSR" id="PIRSR634603-1"/>
    </source>
</evidence>
<comment type="cofactor">
    <cofactor evidence="6">
        <name>Mg(2+)</name>
        <dbReference type="ChEBI" id="CHEBI:18420"/>
    </cofactor>
    <text evidence="6">Binds 1 Mg(2+) ion per subunit.</text>
</comment>
<dbReference type="CDD" id="cd03319">
    <property type="entry name" value="L-Ala-DL-Glu_epimerase"/>
    <property type="match status" value="1"/>
</dbReference>
<evidence type="ECO:0000256" key="2">
    <source>
        <dbReference type="ARBA" id="ARBA00022723"/>
    </source>
</evidence>
<feature type="binding site" evidence="6">
    <location>
        <position position="298"/>
    </location>
    <ligand>
        <name>Mg(2+)</name>
        <dbReference type="ChEBI" id="CHEBI:18420"/>
    </ligand>
</feature>
<evidence type="ECO:0000256" key="4">
    <source>
        <dbReference type="ARBA" id="ARBA00023235"/>
    </source>
</evidence>
<dbReference type="SMART" id="SM00922">
    <property type="entry name" value="MR_MLE"/>
    <property type="match status" value="2"/>
</dbReference>
<dbReference type="InterPro" id="IPR013341">
    <property type="entry name" value="Mandelate_racemase_N_dom"/>
</dbReference>
<keyword evidence="4" id="KW-0413">Isomerase</keyword>
<comment type="caution">
    <text evidence="8">The sequence shown here is derived from an EMBL/GenBank/DDBJ whole genome shotgun (WGS) entry which is preliminary data.</text>
</comment>
<feature type="domain" description="Mandelate racemase/muconate lactonizing enzyme C-terminal" evidence="7">
    <location>
        <begin position="404"/>
        <end position="487"/>
    </location>
</feature>
<dbReference type="OMA" id="IAHVINI"/>
<dbReference type="InterPro" id="IPR029065">
    <property type="entry name" value="Enolase_C-like"/>
</dbReference>
<feature type="binding site" evidence="6">
    <location>
        <position position="269"/>
    </location>
    <ligand>
        <name>Mg(2+)</name>
        <dbReference type="ChEBI" id="CHEBI:18420"/>
    </ligand>
</feature>
<dbReference type="STRING" id="79200.A0A161Y0G2"/>
<dbReference type="GO" id="GO:0016855">
    <property type="term" value="F:racemase and epimerase activity, acting on amino acids and derivatives"/>
    <property type="evidence" value="ECO:0007669"/>
    <property type="project" value="InterPro"/>
</dbReference>
<organism evidence="8">
    <name type="scientific">Daucus carota subsp. sativus</name>
    <name type="common">Carrot</name>
    <dbReference type="NCBI Taxonomy" id="79200"/>
    <lineage>
        <taxon>Eukaryota</taxon>
        <taxon>Viridiplantae</taxon>
        <taxon>Streptophyta</taxon>
        <taxon>Embryophyta</taxon>
        <taxon>Tracheophyta</taxon>
        <taxon>Spermatophyta</taxon>
        <taxon>Magnoliopsida</taxon>
        <taxon>eudicotyledons</taxon>
        <taxon>Gunneridae</taxon>
        <taxon>Pentapetalae</taxon>
        <taxon>asterids</taxon>
        <taxon>campanulids</taxon>
        <taxon>Apiales</taxon>
        <taxon>Apiaceae</taxon>
        <taxon>Apioideae</taxon>
        <taxon>Scandiceae</taxon>
        <taxon>Daucinae</taxon>
        <taxon>Daucus</taxon>
        <taxon>Daucus sect. Daucus</taxon>
    </lineage>
</organism>
<dbReference type="InterPro" id="IPR029017">
    <property type="entry name" value="Enolase-like_N"/>
</dbReference>
<gene>
    <name evidence="8" type="ORF">DCAR_011371</name>
</gene>
<dbReference type="SFLD" id="SFLDS00001">
    <property type="entry name" value="Enolase"/>
    <property type="match status" value="1"/>
</dbReference>
<evidence type="ECO:0000256" key="6">
    <source>
        <dbReference type="PIRSR" id="PIRSR634603-3"/>
    </source>
</evidence>
<evidence type="ECO:0000256" key="1">
    <source>
        <dbReference type="ARBA" id="ARBA00008031"/>
    </source>
</evidence>
<keyword evidence="3 6" id="KW-0460">Magnesium</keyword>
<dbReference type="Pfam" id="PF02746">
    <property type="entry name" value="MR_MLE_N"/>
    <property type="match status" value="1"/>
</dbReference>
<dbReference type="InterPro" id="IPR034603">
    <property type="entry name" value="Dipeptide_epimerase"/>
</dbReference>
<dbReference type="AlphaFoldDB" id="A0A161Y0G2"/>
<evidence type="ECO:0000313" key="8">
    <source>
        <dbReference type="EMBL" id="KZN02617.1"/>
    </source>
</evidence>
<dbReference type="InterPro" id="IPR013342">
    <property type="entry name" value="Mandelate_racemase_C"/>
</dbReference>
<keyword evidence="2 6" id="KW-0479">Metal-binding</keyword>
<protein>
    <recommendedName>
        <fullName evidence="7">Mandelate racemase/muconate lactonizing enzyme C-terminal domain-containing protein</fullName>
    </recommendedName>
</protein>
<dbReference type="PANTHER" id="PTHR48073:SF2">
    <property type="entry name" value="O-SUCCINYLBENZOATE SYNTHASE"/>
    <property type="match status" value="1"/>
</dbReference>
<feature type="binding site" evidence="6">
    <location>
        <position position="241"/>
    </location>
    <ligand>
        <name>Mg(2+)</name>
        <dbReference type="ChEBI" id="CHEBI:18420"/>
    </ligand>
</feature>
<dbReference type="EMBL" id="LNRQ01000003">
    <property type="protein sequence ID" value="KZN02617.1"/>
    <property type="molecule type" value="Genomic_DNA"/>
</dbReference>
<sequence length="510" mass="55302">MTDFLIIEENKERLQSTSKKSFLRGFTEMKTINETGCLPGNLTENLKETFIVDVQKAEGKALNVPLISPITAATVRIEKVGNVAIRIELFDGCVGWGEAPILPPITAEDQPLAMSKVAEACESLKRSPPMTLGLVLGKVGSILQGHAFASVRAGVEMALIDAVSYSVGKPLWRLFGGVSNTITTDMTIPIVSSVEAAQLASQFREKGFKTLKLKVGKNLKADIEVLQAIRAAHPDCAFILDANEGYTSTEAIQVLETLHEMKLTPALFEQPVHKDDWEGLGRVTKIAKEKYGVSIAADESCRGLADLKKIVEENLADVINIKLAKLGVLGALEVIELALASGLHLMIGGMVETRIAMGFAGNLAAGLGCFKFIDLDAPHHLSEDPVVKGCEVSGLELMICGMAESRLAVGLVTLLQALDVSTIHVLQAIRRAHPNCSFIIDAKEKYTSTEAIQLLQELHEMKLTPVLFEQLVHRDDWEGLGRVNQIGREKYGIFVAADESCRGLADARKN</sequence>
<reference evidence="8" key="1">
    <citation type="journal article" date="2016" name="Nat. Genet.">
        <title>A high-quality carrot genome assembly provides new insights into carotenoid accumulation and asterid genome evolution.</title>
        <authorList>
            <person name="Iorizzo M."/>
            <person name="Ellison S."/>
            <person name="Senalik D."/>
            <person name="Zeng P."/>
            <person name="Satapoomin P."/>
            <person name="Huang J."/>
            <person name="Bowman M."/>
            <person name="Iovene M."/>
            <person name="Sanseverino W."/>
            <person name="Cavagnaro P."/>
            <person name="Yildiz M."/>
            <person name="Macko-Podgorni A."/>
            <person name="Moranska E."/>
            <person name="Grzebelus E."/>
            <person name="Grzebelus D."/>
            <person name="Ashrafi H."/>
            <person name="Zheng Z."/>
            <person name="Cheng S."/>
            <person name="Spooner D."/>
            <person name="Van Deynze A."/>
            <person name="Simon P."/>
        </authorList>
    </citation>
    <scope>NUCLEOTIDE SEQUENCE [LARGE SCALE GENOMIC DNA]</scope>
    <source>
        <tissue evidence="8">Leaf</tissue>
    </source>
</reference>
<feature type="domain" description="Mandelate racemase/muconate lactonizing enzyme C-terminal" evidence="7">
    <location>
        <begin position="193"/>
        <end position="287"/>
    </location>
</feature>
<dbReference type="GO" id="GO:0046872">
    <property type="term" value="F:metal ion binding"/>
    <property type="evidence" value="ECO:0007669"/>
    <property type="project" value="UniProtKB-KW"/>
</dbReference>
<feature type="active site" description="Proton acceptor; specific for (S)-substrate epimerization" evidence="5">
    <location>
        <position position="322"/>
    </location>
</feature>